<evidence type="ECO:0000313" key="2">
    <source>
        <dbReference type="EMBL" id="BCX89231.1"/>
    </source>
</evidence>
<gene>
    <name evidence="2" type="ORF">MIN45_P1601</name>
</gene>
<keyword evidence="1" id="KW-0175">Coiled coil</keyword>
<evidence type="ECO:0000256" key="1">
    <source>
        <dbReference type="SAM" id="Coils"/>
    </source>
</evidence>
<dbReference type="SUPFAM" id="SSF143100">
    <property type="entry name" value="TTHA1013/TTHA0281-like"/>
    <property type="match status" value="1"/>
</dbReference>
<keyword evidence="3" id="KW-1185">Reference proteome</keyword>
<accession>A0AAU9CBD2</accession>
<sequence>MNQFTAIIKKEGDWWIGWVEEVPGANAQERTKEELLASLQEAVRDILEIRREEARKQVEGNYEEVPLAV</sequence>
<dbReference type="RefSeq" id="WP_286291521.1">
    <property type="nucleotide sequence ID" value="NZ_AP024718.1"/>
</dbReference>
<dbReference type="AlphaFoldDB" id="A0AAU9CBD2"/>
<name>A0AAU9CBD2_9GAMM</name>
<reference evidence="3" key="1">
    <citation type="journal article" date="2024" name="Int. J. Syst. Evol. Microbiol.">
        <title>Methylomarinovum tepidoasis sp. nov., a moderately thermophilic methanotroph of the family Methylothermaceae isolated from a deep-sea hydrothermal field.</title>
        <authorList>
            <person name="Hirayama H."/>
            <person name="Takaki Y."/>
            <person name="Abe M."/>
            <person name="Miyazaki M."/>
            <person name="Uematsu K."/>
            <person name="Matsui Y."/>
            <person name="Takai K."/>
        </authorList>
    </citation>
    <scope>NUCLEOTIDE SEQUENCE [LARGE SCALE GENOMIC DNA]</scope>
    <source>
        <strain evidence="3">IN45</strain>
    </source>
</reference>
<protein>
    <recommendedName>
        <fullName evidence="4">Type II toxin-antitoxin system HicB family antitoxin</fullName>
    </recommendedName>
</protein>
<organism evidence="2 3">
    <name type="scientific">Methylomarinovum tepidoasis</name>
    <dbReference type="NCBI Taxonomy" id="2840183"/>
    <lineage>
        <taxon>Bacteria</taxon>
        <taxon>Pseudomonadati</taxon>
        <taxon>Pseudomonadota</taxon>
        <taxon>Gammaproteobacteria</taxon>
        <taxon>Methylococcales</taxon>
        <taxon>Methylothermaceae</taxon>
        <taxon>Methylomarinovum</taxon>
    </lineage>
</organism>
<proteinExistence type="predicted"/>
<evidence type="ECO:0000313" key="3">
    <source>
        <dbReference type="Proteomes" id="UP001321450"/>
    </source>
</evidence>
<dbReference type="KEGG" id="meiy:MIN45_P1601"/>
<dbReference type="EMBL" id="AP024718">
    <property type="protein sequence ID" value="BCX89231.1"/>
    <property type="molecule type" value="Genomic_DNA"/>
</dbReference>
<dbReference type="Proteomes" id="UP001321450">
    <property type="component" value="Chromosome"/>
</dbReference>
<dbReference type="InterPro" id="IPR035069">
    <property type="entry name" value="TTHA1013/TTHA0281-like"/>
</dbReference>
<feature type="coiled-coil region" evidence="1">
    <location>
        <begin position="25"/>
        <end position="52"/>
    </location>
</feature>
<evidence type="ECO:0008006" key="4">
    <source>
        <dbReference type="Google" id="ProtNLM"/>
    </source>
</evidence>
<dbReference type="Gene3D" id="3.30.160.250">
    <property type="match status" value="1"/>
</dbReference>